<feature type="domain" description="PIN" evidence="1">
    <location>
        <begin position="2"/>
        <end position="102"/>
    </location>
</feature>
<evidence type="ECO:0000259" key="1">
    <source>
        <dbReference type="Pfam" id="PF13470"/>
    </source>
</evidence>
<protein>
    <submittedName>
        <fullName evidence="2">Nucleic acid-binding protein</fullName>
    </submittedName>
</protein>
<gene>
    <name evidence="2" type="ORF">GGP82_001222</name>
</gene>
<dbReference type="InterPro" id="IPR029060">
    <property type="entry name" value="PIN-like_dom_sf"/>
</dbReference>
<dbReference type="AlphaFoldDB" id="A0A9X2U2Z9"/>
<evidence type="ECO:0000313" key="3">
    <source>
        <dbReference type="Proteomes" id="UP001155034"/>
    </source>
</evidence>
<dbReference type="Pfam" id="PF13470">
    <property type="entry name" value="PIN_3"/>
    <property type="match status" value="1"/>
</dbReference>
<name>A0A9X2U2Z9_9BACT</name>
<dbReference type="PANTHER" id="PTHR34610">
    <property type="entry name" value="SSL7007 PROTEIN"/>
    <property type="match status" value="1"/>
</dbReference>
<dbReference type="SUPFAM" id="SSF88723">
    <property type="entry name" value="PIN domain-like"/>
    <property type="match status" value="1"/>
</dbReference>
<dbReference type="InterPro" id="IPR002716">
    <property type="entry name" value="PIN_dom"/>
</dbReference>
<dbReference type="PANTHER" id="PTHR34610:SF3">
    <property type="entry name" value="SSL7007 PROTEIN"/>
    <property type="match status" value="1"/>
</dbReference>
<evidence type="ECO:0000313" key="2">
    <source>
        <dbReference type="EMBL" id="MCS3864676.1"/>
    </source>
</evidence>
<dbReference type="InterPro" id="IPR002850">
    <property type="entry name" value="PIN_toxin-like"/>
</dbReference>
<accession>A0A9X2U2Z9</accession>
<sequence>MAALRSRQGASWRILDLVRREEVQMHVTVPLALEYEEVLLRHREAADWSRRETLAFLGLLLRKAQRHEVYYLWRGHADDPEDAHVLEAAIAAQASRLVTFNTGDFTDASQLGVDVMTPGEFLRTIE</sequence>
<dbReference type="Proteomes" id="UP001155034">
    <property type="component" value="Unassembled WGS sequence"/>
</dbReference>
<organism evidence="2 3">
    <name type="scientific">Salinibacter ruber</name>
    <dbReference type="NCBI Taxonomy" id="146919"/>
    <lineage>
        <taxon>Bacteria</taxon>
        <taxon>Pseudomonadati</taxon>
        <taxon>Rhodothermota</taxon>
        <taxon>Rhodothermia</taxon>
        <taxon>Rhodothermales</taxon>
        <taxon>Salinibacteraceae</taxon>
        <taxon>Salinibacter</taxon>
    </lineage>
</organism>
<reference evidence="2" key="1">
    <citation type="submission" date="2022-08" db="EMBL/GenBank/DDBJ databases">
        <title>Genomic Encyclopedia of Type Strains, Phase V (KMG-V): Genome sequencing to study the core and pangenomes of soil and plant-associated prokaryotes.</title>
        <authorList>
            <person name="Whitman W."/>
        </authorList>
    </citation>
    <scope>NUCLEOTIDE SEQUENCE</scope>
    <source>
        <strain evidence="2">SP2016B</strain>
    </source>
</reference>
<dbReference type="EMBL" id="JANTYZ010000002">
    <property type="protein sequence ID" value="MCS3864676.1"/>
    <property type="molecule type" value="Genomic_DNA"/>
</dbReference>
<proteinExistence type="predicted"/>
<comment type="caution">
    <text evidence="2">The sequence shown here is derived from an EMBL/GenBank/DDBJ whole genome shotgun (WGS) entry which is preliminary data.</text>
</comment>